<feature type="non-terminal residue" evidence="2">
    <location>
        <position position="341"/>
    </location>
</feature>
<feature type="compositionally biased region" description="Polar residues" evidence="1">
    <location>
        <begin position="183"/>
        <end position="195"/>
    </location>
</feature>
<dbReference type="PANTHER" id="PTHR15180">
    <property type="entry name" value="GENERAL TRANSCRIPTION FACTOR 3C POLYPEPTIDE 1"/>
    <property type="match status" value="1"/>
</dbReference>
<dbReference type="GO" id="GO:0006384">
    <property type="term" value="P:transcription initiation at RNA polymerase III promoter"/>
    <property type="evidence" value="ECO:0007669"/>
    <property type="project" value="InterPro"/>
</dbReference>
<sequence length="341" mass="37659">VIILSFLLSGDVFPNEFIFFSLQIGGSYGSPFVLSRHFLYSISASFFPKDTGKRAADFISWLSEREKDLMDEGIDVPINVQCGEVYTLCALLASGELSVTACLPNEGVGESEESRTSKRKCCTGEQDDDQLFKRSKTALPGEGEIIIRREKGFPGIRLCLLRETISKSLAVDLFRNQVMDFNSASSSRDQSSPTSILDPDSASLHSDETGYGGGRWLNSAEVVPREILASESSWENMVSYAKCVIASCSDDGEHSSLHPNSFRTLYSSIQRAGDNGLSLQEIRGVLNKDDAVHLDTMVDALVAFGRVLKVNAYDGIHVMDAFYRSKYFLMPPRDRSGKNHE</sequence>
<protein>
    <submittedName>
        <fullName evidence="2">Uncharacterized protein</fullName>
    </submittedName>
</protein>
<proteinExistence type="predicted"/>
<dbReference type="Proteomes" id="UP000015453">
    <property type="component" value="Unassembled WGS sequence"/>
</dbReference>
<accession>S8CSW4</accession>
<gene>
    <name evidence="2" type="ORF">M569_04835</name>
</gene>
<reference evidence="2 3" key="1">
    <citation type="journal article" date="2013" name="BMC Genomics">
        <title>The miniature genome of a carnivorous plant Genlisea aurea contains a low number of genes and short non-coding sequences.</title>
        <authorList>
            <person name="Leushkin E.V."/>
            <person name="Sutormin R.A."/>
            <person name="Nabieva E.R."/>
            <person name="Penin A.A."/>
            <person name="Kondrashov A.S."/>
            <person name="Logacheva M.D."/>
        </authorList>
    </citation>
    <scope>NUCLEOTIDE SEQUENCE [LARGE SCALE GENOMIC DNA]</scope>
</reference>
<evidence type="ECO:0000313" key="3">
    <source>
        <dbReference type="Proteomes" id="UP000015453"/>
    </source>
</evidence>
<feature type="non-terminal residue" evidence="2">
    <location>
        <position position="1"/>
    </location>
</feature>
<dbReference type="PANTHER" id="PTHR15180:SF1">
    <property type="entry name" value="GENERAL TRANSCRIPTION FACTOR 3C POLYPEPTIDE 1"/>
    <property type="match status" value="1"/>
</dbReference>
<dbReference type="EMBL" id="AUSU01001897">
    <property type="protein sequence ID" value="EPS69930.1"/>
    <property type="molecule type" value="Genomic_DNA"/>
</dbReference>
<dbReference type="GO" id="GO:0000127">
    <property type="term" value="C:transcription factor TFIIIC complex"/>
    <property type="evidence" value="ECO:0007669"/>
    <property type="project" value="InterPro"/>
</dbReference>
<evidence type="ECO:0000256" key="1">
    <source>
        <dbReference type="SAM" id="MobiDB-lite"/>
    </source>
</evidence>
<keyword evidence="3" id="KW-1185">Reference proteome</keyword>
<organism evidence="2 3">
    <name type="scientific">Genlisea aurea</name>
    <dbReference type="NCBI Taxonomy" id="192259"/>
    <lineage>
        <taxon>Eukaryota</taxon>
        <taxon>Viridiplantae</taxon>
        <taxon>Streptophyta</taxon>
        <taxon>Embryophyta</taxon>
        <taxon>Tracheophyta</taxon>
        <taxon>Spermatophyta</taxon>
        <taxon>Magnoliopsida</taxon>
        <taxon>eudicotyledons</taxon>
        <taxon>Gunneridae</taxon>
        <taxon>Pentapetalae</taxon>
        <taxon>asterids</taxon>
        <taxon>lamiids</taxon>
        <taxon>Lamiales</taxon>
        <taxon>Lentibulariaceae</taxon>
        <taxon>Genlisea</taxon>
    </lineage>
</organism>
<comment type="caution">
    <text evidence="2">The sequence shown here is derived from an EMBL/GenBank/DDBJ whole genome shotgun (WGS) entry which is preliminary data.</text>
</comment>
<dbReference type="GO" id="GO:0003677">
    <property type="term" value="F:DNA binding"/>
    <property type="evidence" value="ECO:0007669"/>
    <property type="project" value="InterPro"/>
</dbReference>
<dbReference type="GO" id="GO:0042791">
    <property type="term" value="P:5S class rRNA transcription by RNA polymerase III"/>
    <property type="evidence" value="ECO:0007669"/>
    <property type="project" value="TreeGrafter"/>
</dbReference>
<dbReference type="InterPro" id="IPR044210">
    <property type="entry name" value="Tfc3-like"/>
</dbReference>
<name>S8CSW4_9LAMI</name>
<feature type="region of interest" description="Disordered" evidence="1">
    <location>
        <begin position="183"/>
        <end position="208"/>
    </location>
</feature>
<dbReference type="OrthoDB" id="68020at2759"/>
<dbReference type="AlphaFoldDB" id="S8CSW4"/>
<evidence type="ECO:0000313" key="2">
    <source>
        <dbReference type="EMBL" id="EPS69930.1"/>
    </source>
</evidence>